<dbReference type="InterPro" id="IPR008983">
    <property type="entry name" value="Tumour_necrosis_fac-like_dom"/>
</dbReference>
<gene>
    <name evidence="2" type="ORF">SAMN04489759_104334</name>
</gene>
<name>A0A1G7RBJ2_9RHOB</name>
<dbReference type="STRING" id="218672.SAMN04489759_104334"/>
<accession>A0A1G7RBJ2</accession>
<organism evidence="2 3">
    <name type="scientific">Sulfitobacter delicatus</name>
    <dbReference type="NCBI Taxonomy" id="218672"/>
    <lineage>
        <taxon>Bacteria</taxon>
        <taxon>Pseudomonadati</taxon>
        <taxon>Pseudomonadota</taxon>
        <taxon>Alphaproteobacteria</taxon>
        <taxon>Rhodobacterales</taxon>
        <taxon>Roseobacteraceae</taxon>
        <taxon>Sulfitobacter</taxon>
    </lineage>
</organism>
<dbReference type="Pfam" id="PF00386">
    <property type="entry name" value="C1q"/>
    <property type="match status" value="1"/>
</dbReference>
<reference evidence="3" key="1">
    <citation type="submission" date="2016-10" db="EMBL/GenBank/DDBJ databases">
        <authorList>
            <person name="Varghese N."/>
            <person name="Submissions S."/>
        </authorList>
    </citation>
    <scope>NUCLEOTIDE SEQUENCE [LARGE SCALE GENOMIC DNA]</scope>
    <source>
        <strain evidence="3">DSM 16477</strain>
    </source>
</reference>
<dbReference type="InterPro" id="IPR001073">
    <property type="entry name" value="C1q_dom"/>
</dbReference>
<dbReference type="SUPFAM" id="SSF49842">
    <property type="entry name" value="TNF-like"/>
    <property type="match status" value="1"/>
</dbReference>
<feature type="domain" description="C1q" evidence="1">
    <location>
        <begin position="9"/>
        <end position="106"/>
    </location>
</feature>
<evidence type="ECO:0000259" key="1">
    <source>
        <dbReference type="Pfam" id="PF00386"/>
    </source>
</evidence>
<sequence>MGVGSWTKIGLNNIDYNDQGAFDAANNHFVAPVDGTYLFGATLLYKINASATARMRGRLVLNGTTEIRGSRGEISGAHVSEATALWLQTMVSLTADDTVELQGNFRAADGYFAADRTSFWGAKVG</sequence>
<dbReference type="AlphaFoldDB" id="A0A1G7RBJ2"/>
<protein>
    <recommendedName>
        <fullName evidence="1">C1q domain-containing protein</fullName>
    </recommendedName>
</protein>
<dbReference type="EMBL" id="FNBP01000004">
    <property type="protein sequence ID" value="SDG08093.1"/>
    <property type="molecule type" value="Genomic_DNA"/>
</dbReference>
<keyword evidence="3" id="KW-1185">Reference proteome</keyword>
<evidence type="ECO:0000313" key="3">
    <source>
        <dbReference type="Proteomes" id="UP000199399"/>
    </source>
</evidence>
<dbReference type="Gene3D" id="2.60.120.40">
    <property type="match status" value="1"/>
</dbReference>
<evidence type="ECO:0000313" key="2">
    <source>
        <dbReference type="EMBL" id="SDG08093.1"/>
    </source>
</evidence>
<dbReference type="Proteomes" id="UP000199399">
    <property type="component" value="Unassembled WGS sequence"/>
</dbReference>
<proteinExistence type="predicted"/>